<evidence type="ECO:0000313" key="3">
    <source>
        <dbReference type="Proteomes" id="UP000783287"/>
    </source>
</evidence>
<proteinExistence type="predicted"/>
<evidence type="ECO:0008006" key="4">
    <source>
        <dbReference type="Google" id="ProtNLM"/>
    </source>
</evidence>
<dbReference type="EMBL" id="JAGQLK010000108">
    <property type="protein sequence ID" value="MCA9383664.1"/>
    <property type="molecule type" value="Genomic_DNA"/>
</dbReference>
<organism evidence="2 3">
    <name type="scientific">Candidatus Dojkabacteria bacterium</name>
    <dbReference type="NCBI Taxonomy" id="2099670"/>
    <lineage>
        <taxon>Bacteria</taxon>
        <taxon>Candidatus Dojkabacteria</taxon>
    </lineage>
</organism>
<name>A0A955L695_9BACT</name>
<feature type="region of interest" description="Disordered" evidence="1">
    <location>
        <begin position="192"/>
        <end position="261"/>
    </location>
</feature>
<evidence type="ECO:0000313" key="2">
    <source>
        <dbReference type="EMBL" id="MCA9383664.1"/>
    </source>
</evidence>
<dbReference type="AlphaFoldDB" id="A0A955L695"/>
<dbReference type="Proteomes" id="UP000783287">
    <property type="component" value="Unassembled WGS sequence"/>
</dbReference>
<gene>
    <name evidence="2" type="ORF">KC909_04815</name>
</gene>
<evidence type="ECO:0000256" key="1">
    <source>
        <dbReference type="SAM" id="MobiDB-lite"/>
    </source>
</evidence>
<feature type="non-terminal residue" evidence="2">
    <location>
        <position position="1"/>
    </location>
</feature>
<protein>
    <recommendedName>
        <fullName evidence="4">DUF11 domain-containing protein</fullName>
    </recommendedName>
</protein>
<sequence length="456" mass="49132">SIWTKNVFGNNSIFVDGNRLNLDIPLQTGPQNTILSTNNQISGEFSAQLDIFDISSENGNGEVILSFTERTLMDLGVSVDNSTNELIIEGSVFGGDAIQDARVPLVIPEDGQPIITLKLDRFFRSDESGNQAMLVVMSYDTGNGFQELGRTQSLEIYSGDGDFSIIGAIPNFEDTQLSAIVDNFIVTCPVDSGSDDDNGGVSPTIEPTLTFGSEDVDIPNLTGAPTPTPTLTPTPIFSGGDSPSPTPGASPTSTPGSGNSVVINEESSFVCTAGVGVTATFVITVKNNEANTRTFNITDTLSSNVQDSYVITTSINMQGTYAHGILSWNNVAIPANSEVSLNYQLSIPEDKYGTYTDFVSVLEIAKNGQEVANSSNTFEVTCLPGTAIINDEVDRLILAFALIISGFWIYKTGLYIQTGEYFWNKVGKKVLPQVTVGFEKQLKEEYEQDVQNKFEK</sequence>
<accession>A0A955L695</accession>
<feature type="compositionally biased region" description="Low complexity" evidence="1">
    <location>
        <begin position="233"/>
        <end position="260"/>
    </location>
</feature>
<reference evidence="2" key="2">
    <citation type="journal article" date="2021" name="Microbiome">
        <title>Successional dynamics and alternative stable states in a saline activated sludge microbial community over 9 years.</title>
        <authorList>
            <person name="Wang Y."/>
            <person name="Ye J."/>
            <person name="Ju F."/>
            <person name="Liu L."/>
            <person name="Boyd J.A."/>
            <person name="Deng Y."/>
            <person name="Parks D.H."/>
            <person name="Jiang X."/>
            <person name="Yin X."/>
            <person name="Woodcroft B.J."/>
            <person name="Tyson G.W."/>
            <person name="Hugenholtz P."/>
            <person name="Polz M.F."/>
            <person name="Zhang T."/>
        </authorList>
    </citation>
    <scope>NUCLEOTIDE SEQUENCE</scope>
    <source>
        <strain evidence="2">HKST-UBA14</strain>
    </source>
</reference>
<comment type="caution">
    <text evidence="2">The sequence shown here is derived from an EMBL/GenBank/DDBJ whole genome shotgun (WGS) entry which is preliminary data.</text>
</comment>
<reference evidence="2" key="1">
    <citation type="submission" date="2020-04" db="EMBL/GenBank/DDBJ databases">
        <authorList>
            <person name="Zhang T."/>
        </authorList>
    </citation>
    <scope>NUCLEOTIDE SEQUENCE</scope>
    <source>
        <strain evidence="2">HKST-UBA14</strain>
    </source>
</reference>